<dbReference type="AlphaFoldDB" id="A0A1H7WPF7"/>
<dbReference type="GO" id="GO:0051539">
    <property type="term" value="F:4 iron, 4 sulfur cluster binding"/>
    <property type="evidence" value="ECO:0007669"/>
    <property type="project" value="UniProtKB-KW"/>
</dbReference>
<evidence type="ECO:0000256" key="3">
    <source>
        <dbReference type="ARBA" id="ARBA00022723"/>
    </source>
</evidence>
<gene>
    <name evidence="8" type="primary">pqqE</name>
    <name evidence="10" type="ORF">SAMN05414137_1219</name>
</gene>
<dbReference type="SFLD" id="SFLDG01386">
    <property type="entry name" value="main_SPASM_domain-containing"/>
    <property type="match status" value="1"/>
</dbReference>
<dbReference type="UniPathway" id="UPA00539"/>
<dbReference type="InterPro" id="IPR007197">
    <property type="entry name" value="rSAM"/>
</dbReference>
<feature type="domain" description="Radical SAM core" evidence="9">
    <location>
        <begin position="11"/>
        <end position="226"/>
    </location>
</feature>
<feature type="binding site" evidence="8">
    <location>
        <position position="29"/>
    </location>
    <ligand>
        <name>[4Fe-4S] cluster</name>
        <dbReference type="ChEBI" id="CHEBI:49883"/>
        <note>4Fe-4S-S-AdoMet</note>
    </ligand>
</feature>
<comment type="function">
    <text evidence="8">Catalyzes the cross-linking of a glutamate residue and a tyrosine residue in the PqqA protein as part of the biosynthesis of pyrroloquinoline quinone (PQQ).</text>
</comment>
<keyword evidence="5 8" id="KW-0560">Oxidoreductase</keyword>
<comment type="cofactor">
    <cofactor evidence="8">
        <name>[4Fe-4S] cluster</name>
        <dbReference type="ChEBI" id="CHEBI:49883"/>
    </cofactor>
    <text evidence="8">Binds 1 [4Fe-4S] cluster. The cluster is coordinated with 3 cysteines and an exchangeable S-adenosyl-L-methionine.</text>
</comment>
<dbReference type="NCBIfam" id="TIGR04085">
    <property type="entry name" value="rSAM_more_4Fe4S"/>
    <property type="match status" value="1"/>
</dbReference>
<dbReference type="PANTHER" id="PTHR11228">
    <property type="entry name" value="RADICAL SAM DOMAIN PROTEIN"/>
    <property type="match status" value="1"/>
</dbReference>
<keyword evidence="11" id="KW-1185">Reference proteome</keyword>
<sequence length="371" mass="39522">MADTAPAADAAPAPFGLLAELTHRCPLHCPYCSNPLELVARAAELGTDQWCEVFAQARALGVVQIHLSGGEPLARPDLPELAAHARGLGAYVNLVTSGVGLTRERALLLAERGVDHVQLSLQDADAADGDRVAGARVHAAKLAAAEAVTAAGLPLTVNVVLHRANIDRTERIVDLAVSLGADRIELANTQFYGWGLRNRAALLPTRAQLESSRDAVARARARYGAAPDGGPEIVHVVADHYADRPKPCMDGWARRQLTVTPAGDVLPCPAASVIRTLPVENVLRRPLAEIWYASASFNAFRGTEWMSGPCRSCPQRHEDFGGCRCQAFQLTGDAARTDPVCGLSPDRPLVDAALAEAGPELRPNYAMRVLT</sequence>
<accession>A0A1H7WPF7</accession>
<proteinExistence type="inferred from homology"/>
<reference evidence="11" key="1">
    <citation type="submission" date="2016-10" db="EMBL/GenBank/DDBJ databases">
        <authorList>
            <person name="Varghese N."/>
        </authorList>
    </citation>
    <scope>NUCLEOTIDE SEQUENCE [LARGE SCALE GENOMIC DNA]</scope>
    <source>
        <strain evidence="11">DSM 45096 / BCRC 16803 / CGMCC 4.1857 / CIP 109030 / JCM 12277 / KCTC 19219 / NBRC 100920 / 33214</strain>
    </source>
</reference>
<evidence type="ECO:0000256" key="1">
    <source>
        <dbReference type="ARBA" id="ARBA00022485"/>
    </source>
</evidence>
<dbReference type="GO" id="GO:0016491">
    <property type="term" value="F:oxidoreductase activity"/>
    <property type="evidence" value="ECO:0007669"/>
    <property type="project" value="UniProtKB-KW"/>
</dbReference>
<dbReference type="EMBL" id="FOAZ01000021">
    <property type="protein sequence ID" value="SEM22929.1"/>
    <property type="molecule type" value="Genomic_DNA"/>
</dbReference>
<dbReference type="eggNOG" id="COG0535">
    <property type="taxonomic scope" value="Bacteria"/>
</dbReference>
<protein>
    <recommendedName>
        <fullName evidence="8">PqqA peptide cyclase</fullName>
        <ecNumber evidence="8">1.21.98.4</ecNumber>
    </recommendedName>
    <alternativeName>
        <fullName evidence="8">Coenzyme PQQ synthesis protein E</fullName>
    </alternativeName>
</protein>
<dbReference type="OrthoDB" id="9782387at2"/>
<evidence type="ECO:0000313" key="10">
    <source>
        <dbReference type="EMBL" id="SEM22929.1"/>
    </source>
</evidence>
<dbReference type="GO" id="GO:0005506">
    <property type="term" value="F:iron ion binding"/>
    <property type="evidence" value="ECO:0007669"/>
    <property type="project" value="UniProtKB-UniRule"/>
</dbReference>
<comment type="catalytic activity">
    <reaction evidence="8">
        <text>[PQQ precursor protein] + S-adenosyl-L-methionine = E-Y cross-linked-[PQQ precursor protein] + 5'-deoxyadenosine + L-methionine + H(+)</text>
        <dbReference type="Rhea" id="RHEA:56836"/>
        <dbReference type="Rhea" id="RHEA-COMP:14800"/>
        <dbReference type="Rhea" id="RHEA-COMP:14801"/>
        <dbReference type="ChEBI" id="CHEBI:15378"/>
        <dbReference type="ChEBI" id="CHEBI:17319"/>
        <dbReference type="ChEBI" id="CHEBI:57844"/>
        <dbReference type="ChEBI" id="CHEBI:59789"/>
        <dbReference type="ChEBI" id="CHEBI:141026"/>
        <dbReference type="ChEBI" id="CHEBI:141027"/>
        <dbReference type="EC" id="1.21.98.4"/>
    </reaction>
</comment>
<dbReference type="RefSeq" id="WP_042450922.1">
    <property type="nucleotide sequence ID" value="NZ_BBPN01000020.1"/>
</dbReference>
<keyword evidence="4 8" id="KW-0884">PQQ biosynthesis</keyword>
<dbReference type="GO" id="GO:0009975">
    <property type="term" value="F:cyclase activity"/>
    <property type="evidence" value="ECO:0007669"/>
    <property type="project" value="UniProtKB-UniRule"/>
</dbReference>
<dbReference type="NCBIfam" id="TIGR02109">
    <property type="entry name" value="PQQ_syn_pqqE"/>
    <property type="match status" value="1"/>
</dbReference>
<keyword evidence="3 8" id="KW-0479">Metal-binding</keyword>
<feature type="binding site" evidence="8">
    <location>
        <position position="32"/>
    </location>
    <ligand>
        <name>[4Fe-4S] cluster</name>
        <dbReference type="ChEBI" id="CHEBI:49883"/>
        <note>4Fe-4S-S-AdoMet</note>
    </ligand>
</feature>
<comment type="subunit">
    <text evidence="8">Interacts with PqqD. The interaction is necessary for activity of PqqE.</text>
</comment>
<evidence type="ECO:0000256" key="7">
    <source>
        <dbReference type="ARBA" id="ARBA00023014"/>
    </source>
</evidence>
<dbReference type="Pfam" id="PF04055">
    <property type="entry name" value="Radical_SAM"/>
    <property type="match status" value="1"/>
</dbReference>
<keyword evidence="7 8" id="KW-0411">Iron-sulfur</keyword>
<dbReference type="SFLD" id="SFLDF00280">
    <property type="entry name" value="coenzyme_PQQ_synthesis_protein"/>
    <property type="match status" value="1"/>
</dbReference>
<feature type="binding site" evidence="8">
    <location>
        <position position="25"/>
    </location>
    <ligand>
        <name>[4Fe-4S] cluster</name>
        <dbReference type="ChEBI" id="CHEBI:49883"/>
        <note>4Fe-4S-S-AdoMet</note>
    </ligand>
</feature>
<keyword evidence="1 8" id="KW-0004">4Fe-4S</keyword>
<evidence type="ECO:0000256" key="6">
    <source>
        <dbReference type="ARBA" id="ARBA00023004"/>
    </source>
</evidence>
<dbReference type="SFLD" id="SFLDS00029">
    <property type="entry name" value="Radical_SAM"/>
    <property type="match status" value="1"/>
</dbReference>
<dbReference type="EC" id="1.21.98.4" evidence="8"/>
<dbReference type="InterPro" id="IPR050377">
    <property type="entry name" value="Radical_SAM_PqqE_MftC-like"/>
</dbReference>
<keyword evidence="6 8" id="KW-0408">Iron</keyword>
<dbReference type="Gene3D" id="3.20.20.70">
    <property type="entry name" value="Aldolase class I"/>
    <property type="match status" value="1"/>
</dbReference>
<dbReference type="STRING" id="235985.SAMN05414137_1219"/>
<evidence type="ECO:0000256" key="8">
    <source>
        <dbReference type="HAMAP-Rule" id="MF_00660"/>
    </source>
</evidence>
<organism evidence="10 11">
    <name type="scientific">Streptacidiphilus jiangxiensis</name>
    <dbReference type="NCBI Taxonomy" id="235985"/>
    <lineage>
        <taxon>Bacteria</taxon>
        <taxon>Bacillati</taxon>
        <taxon>Actinomycetota</taxon>
        <taxon>Actinomycetes</taxon>
        <taxon>Kitasatosporales</taxon>
        <taxon>Streptomycetaceae</taxon>
        <taxon>Streptacidiphilus</taxon>
    </lineage>
</organism>
<dbReference type="InterPro" id="IPR023885">
    <property type="entry name" value="4Fe4S-binding_SPASM_dom"/>
</dbReference>
<evidence type="ECO:0000256" key="4">
    <source>
        <dbReference type="ARBA" id="ARBA00022905"/>
    </source>
</evidence>
<comment type="similarity">
    <text evidence="8">Belongs to the radical SAM superfamily. PqqE family.</text>
</comment>
<dbReference type="Proteomes" id="UP000183015">
    <property type="component" value="Unassembled WGS sequence"/>
</dbReference>
<dbReference type="PROSITE" id="PS51918">
    <property type="entry name" value="RADICAL_SAM"/>
    <property type="match status" value="1"/>
</dbReference>
<dbReference type="HAMAP" id="MF_00660">
    <property type="entry name" value="PqqE"/>
    <property type="match status" value="1"/>
</dbReference>
<dbReference type="InterPro" id="IPR011843">
    <property type="entry name" value="PQQ_synth_PqqE_bac"/>
</dbReference>
<evidence type="ECO:0000256" key="2">
    <source>
        <dbReference type="ARBA" id="ARBA00022691"/>
    </source>
</evidence>
<dbReference type="PIRSF" id="PIRSF037420">
    <property type="entry name" value="PQQ_syn_pqqE"/>
    <property type="match status" value="1"/>
</dbReference>
<dbReference type="GO" id="GO:1904047">
    <property type="term" value="F:S-adenosyl-L-methionine binding"/>
    <property type="evidence" value="ECO:0007669"/>
    <property type="project" value="UniProtKB-UniRule"/>
</dbReference>
<dbReference type="GO" id="GO:0018189">
    <property type="term" value="P:pyrroloquinoline quinone biosynthetic process"/>
    <property type="evidence" value="ECO:0007669"/>
    <property type="project" value="UniProtKB-UniRule"/>
</dbReference>
<comment type="pathway">
    <text evidence="8">Cofactor biosynthesis; pyrroloquinoline quinone biosynthesis.</text>
</comment>
<name>A0A1H7WPF7_STRJI</name>
<evidence type="ECO:0000259" key="9">
    <source>
        <dbReference type="PROSITE" id="PS51918"/>
    </source>
</evidence>
<dbReference type="SFLD" id="SFLDG01067">
    <property type="entry name" value="SPASM/twitch_domain_containing"/>
    <property type="match status" value="1"/>
</dbReference>
<dbReference type="PANTHER" id="PTHR11228:SF7">
    <property type="entry name" value="PQQA PEPTIDE CYCLASE"/>
    <property type="match status" value="1"/>
</dbReference>
<dbReference type="InterPro" id="IPR017200">
    <property type="entry name" value="PqqE-like"/>
</dbReference>
<dbReference type="SUPFAM" id="SSF102114">
    <property type="entry name" value="Radical SAM enzymes"/>
    <property type="match status" value="1"/>
</dbReference>
<dbReference type="InterPro" id="IPR058240">
    <property type="entry name" value="rSAM_sf"/>
</dbReference>
<dbReference type="InterPro" id="IPR013785">
    <property type="entry name" value="Aldolase_TIM"/>
</dbReference>
<dbReference type="Pfam" id="PF13186">
    <property type="entry name" value="SPASM"/>
    <property type="match status" value="1"/>
</dbReference>
<dbReference type="CDD" id="cd01335">
    <property type="entry name" value="Radical_SAM"/>
    <property type="match status" value="1"/>
</dbReference>
<keyword evidence="2 8" id="KW-0949">S-adenosyl-L-methionine</keyword>
<evidence type="ECO:0000313" key="11">
    <source>
        <dbReference type="Proteomes" id="UP000183015"/>
    </source>
</evidence>
<evidence type="ECO:0000256" key="5">
    <source>
        <dbReference type="ARBA" id="ARBA00023002"/>
    </source>
</evidence>